<comment type="similarity">
    <text evidence="2 10">Belongs to the outer membrane factor (OMF) (TC 1.B.17) family.</text>
</comment>
<keyword evidence="12" id="KW-1185">Reference proteome</keyword>
<evidence type="ECO:0000256" key="4">
    <source>
        <dbReference type="ARBA" id="ARBA00022692"/>
    </source>
</evidence>
<accession>A0A078L0P2</accession>
<evidence type="ECO:0000256" key="8">
    <source>
        <dbReference type="ARBA" id="ARBA00023288"/>
    </source>
</evidence>
<evidence type="ECO:0000256" key="6">
    <source>
        <dbReference type="ARBA" id="ARBA00023136"/>
    </source>
</evidence>
<dbReference type="InterPro" id="IPR010131">
    <property type="entry name" value="MdtP/NodT-like"/>
</dbReference>
<dbReference type="PANTHER" id="PTHR30203:SF20">
    <property type="entry name" value="MULTIDRUG RESISTANCE OUTER MEMBRANE PROTEIN MDTP-RELATED"/>
    <property type="match status" value="1"/>
</dbReference>
<evidence type="ECO:0000256" key="3">
    <source>
        <dbReference type="ARBA" id="ARBA00022452"/>
    </source>
</evidence>
<protein>
    <submittedName>
        <fullName evidence="11">Multidrug resistance outer membrane protein MdtP</fullName>
    </submittedName>
</protein>
<dbReference type="SUPFAM" id="SSF56954">
    <property type="entry name" value="Outer membrane efflux proteins (OEP)"/>
    <property type="match status" value="1"/>
</dbReference>
<organism evidence="11 12">
    <name type="scientific">Legionella massiliensis</name>
    <dbReference type="NCBI Taxonomy" id="1034943"/>
    <lineage>
        <taxon>Bacteria</taxon>
        <taxon>Pseudomonadati</taxon>
        <taxon>Pseudomonadota</taxon>
        <taxon>Gammaproteobacteria</taxon>
        <taxon>Legionellales</taxon>
        <taxon>Legionellaceae</taxon>
        <taxon>Legionella</taxon>
    </lineage>
</organism>
<dbReference type="InterPro" id="IPR003423">
    <property type="entry name" value="OMP_efflux"/>
</dbReference>
<dbReference type="eggNOG" id="COG1538">
    <property type="taxonomic scope" value="Bacteria"/>
</dbReference>
<keyword evidence="3 10" id="KW-1134">Transmembrane beta strand</keyword>
<evidence type="ECO:0000313" key="12">
    <source>
        <dbReference type="Proteomes" id="UP000044071"/>
    </source>
</evidence>
<gene>
    <name evidence="11" type="primary">mdtP_1</name>
    <name evidence="11" type="ORF">BN59_01862</name>
</gene>
<dbReference type="STRING" id="1034943.BN59_01862"/>
<evidence type="ECO:0000256" key="9">
    <source>
        <dbReference type="ARBA" id="ARBA00037313"/>
    </source>
</evidence>
<keyword evidence="4 10" id="KW-0812">Transmembrane</keyword>
<reference evidence="11 12" key="1">
    <citation type="submission" date="2014-06" db="EMBL/GenBank/DDBJ databases">
        <authorList>
            <person name="Urmite Genomes Urmite Genomes"/>
        </authorList>
    </citation>
    <scope>NUCLEOTIDE SEQUENCE [LARGE SCALE GENOMIC DNA]</scope>
</reference>
<dbReference type="Pfam" id="PF02321">
    <property type="entry name" value="OEP"/>
    <property type="match status" value="2"/>
</dbReference>
<comment type="subcellular location">
    <subcellularLocation>
        <location evidence="10">Cell outer membrane</location>
        <topology evidence="10">Lipid-anchor</topology>
    </subcellularLocation>
    <subcellularLocation>
        <location evidence="1">Membrane</location>
    </subcellularLocation>
</comment>
<evidence type="ECO:0000256" key="2">
    <source>
        <dbReference type="ARBA" id="ARBA00007613"/>
    </source>
</evidence>
<comment type="function">
    <text evidence="9">Could be involved in resistance to puromycin, acriflavine and tetraphenylarsonium chloride.</text>
</comment>
<dbReference type="AlphaFoldDB" id="A0A078L0P2"/>
<dbReference type="EMBL" id="CCSB01000002">
    <property type="protein sequence ID" value="CDZ77578.1"/>
    <property type="molecule type" value="Genomic_DNA"/>
</dbReference>
<sequence length="478" mass="53564">MLLSCGINLPPERQVQNLKTVPNMDQTLKKNLKKSDIFTKGDWPRQRWWQAYGSAELNSLIAEALSSNPSIQEINSRVMAAKQEAIITGSLLFPLVFFDATENRQYLSKNGLYRALNHTIPLDANLLDLSLSFNYEFDFWGQNRNLFRAALGEARAQEAEAAEVELITATALSQAYMAYKTNLIRKQLYEQLVDIRKNLAGLQNLLLRKGLSSELPAFSAKENLLDAEKLLSSIHSELKANKHLINVLAGRAPDSPLATNNPLPALPGKLAIPQTLSLDLIARRPDLMAQIWRAKALAYETGAAMAEYYPNINLVGLIGLESVRWEKLFDNSSSTRALRPAISLPIFTAGAIRANINEKQAEFDAAIFAYNNLLLRSSQEILDVLAFAEDVYRQKKEQTTIVNYAEQRYGLVRLRQQKGLDSQFDNYALKEEVIQKKLINVTLLYNQYLASIKLAKALGGGYSQSEVPLVGTFRVKKV</sequence>
<evidence type="ECO:0000256" key="5">
    <source>
        <dbReference type="ARBA" id="ARBA00022729"/>
    </source>
</evidence>
<dbReference type="Gene3D" id="1.20.1600.10">
    <property type="entry name" value="Outer membrane efflux proteins (OEP)"/>
    <property type="match status" value="1"/>
</dbReference>
<keyword evidence="8 10" id="KW-0449">Lipoprotein</keyword>
<dbReference type="PANTHER" id="PTHR30203">
    <property type="entry name" value="OUTER MEMBRANE CATION EFFLUX PROTEIN"/>
    <property type="match status" value="1"/>
</dbReference>
<dbReference type="Gene3D" id="2.20.200.10">
    <property type="entry name" value="Outer membrane efflux proteins (OEP)"/>
    <property type="match status" value="1"/>
</dbReference>
<keyword evidence="5" id="KW-0732">Signal</keyword>
<evidence type="ECO:0000256" key="1">
    <source>
        <dbReference type="ARBA" id="ARBA00004370"/>
    </source>
</evidence>
<dbReference type="GO" id="GO:0015562">
    <property type="term" value="F:efflux transmembrane transporter activity"/>
    <property type="evidence" value="ECO:0007669"/>
    <property type="project" value="InterPro"/>
</dbReference>
<dbReference type="Proteomes" id="UP000044071">
    <property type="component" value="Unassembled WGS sequence"/>
</dbReference>
<keyword evidence="7 10" id="KW-0564">Palmitate</keyword>
<name>A0A078L0P2_9GAMM</name>
<keyword evidence="6 10" id="KW-0472">Membrane</keyword>
<proteinExistence type="inferred from homology"/>
<evidence type="ECO:0000313" key="11">
    <source>
        <dbReference type="EMBL" id="CDZ77578.1"/>
    </source>
</evidence>
<dbReference type="NCBIfam" id="TIGR01845">
    <property type="entry name" value="outer_NodT"/>
    <property type="match status" value="1"/>
</dbReference>
<dbReference type="GO" id="GO:0009279">
    <property type="term" value="C:cell outer membrane"/>
    <property type="evidence" value="ECO:0007669"/>
    <property type="project" value="UniProtKB-SubCell"/>
</dbReference>
<evidence type="ECO:0000256" key="10">
    <source>
        <dbReference type="RuleBase" id="RU362097"/>
    </source>
</evidence>
<evidence type="ECO:0000256" key="7">
    <source>
        <dbReference type="ARBA" id="ARBA00023139"/>
    </source>
</evidence>